<evidence type="ECO:0000313" key="1">
    <source>
        <dbReference type="EMBL" id="CAK5085650.1"/>
    </source>
</evidence>
<name>A0ACB1A2H3_MELEN</name>
<dbReference type="Proteomes" id="UP001497535">
    <property type="component" value="Unassembled WGS sequence"/>
</dbReference>
<protein>
    <submittedName>
        <fullName evidence="1">Uncharacterized protein</fullName>
    </submittedName>
</protein>
<keyword evidence="2" id="KW-1185">Reference proteome</keyword>
<dbReference type="EMBL" id="CAVMJV010000058">
    <property type="protein sequence ID" value="CAK5085650.1"/>
    <property type="molecule type" value="Genomic_DNA"/>
</dbReference>
<reference evidence="1" key="1">
    <citation type="submission" date="2023-11" db="EMBL/GenBank/DDBJ databases">
        <authorList>
            <person name="Poullet M."/>
        </authorList>
    </citation>
    <scope>NUCLEOTIDE SEQUENCE</scope>
    <source>
        <strain evidence="1">E1834</strain>
    </source>
</reference>
<accession>A0ACB1A2H3</accession>
<comment type="caution">
    <text evidence="1">The sequence shown here is derived from an EMBL/GenBank/DDBJ whole genome shotgun (WGS) entry which is preliminary data.</text>
</comment>
<evidence type="ECO:0000313" key="2">
    <source>
        <dbReference type="Proteomes" id="UP001497535"/>
    </source>
</evidence>
<sequence length="156" mass="17785">MSQDFSTDNNNIQQQKSEDDSTVQSSSSNNIETNNENSPGDNNNNNESTSNHVEQKENRQKEDQNSRFECNICLEMAKDAVVSMCGHLFCWPCLHQWLDTRPNRQLCPVCKSAISKERVIPLYGRGGGDTDPRTKVPPRPQGQRTEETPQVFFNFF</sequence>
<organism evidence="1 2">
    <name type="scientific">Meloidogyne enterolobii</name>
    <name type="common">Root-knot nematode worm</name>
    <name type="synonym">Meloidogyne mayaguensis</name>
    <dbReference type="NCBI Taxonomy" id="390850"/>
    <lineage>
        <taxon>Eukaryota</taxon>
        <taxon>Metazoa</taxon>
        <taxon>Ecdysozoa</taxon>
        <taxon>Nematoda</taxon>
        <taxon>Chromadorea</taxon>
        <taxon>Rhabditida</taxon>
        <taxon>Tylenchina</taxon>
        <taxon>Tylenchomorpha</taxon>
        <taxon>Tylenchoidea</taxon>
        <taxon>Meloidogynidae</taxon>
        <taxon>Meloidogyninae</taxon>
        <taxon>Meloidogyne</taxon>
    </lineage>
</organism>
<gene>
    <name evidence="1" type="ORF">MENTE1834_LOCUS33109</name>
</gene>
<proteinExistence type="predicted"/>